<protein>
    <submittedName>
        <fullName evidence="1">Nitrogen fixation protein</fullName>
    </submittedName>
</protein>
<dbReference type="KEGG" id="tdu:QJT80_12930"/>
<accession>A0AA95KJW3</accession>
<organism evidence="1">
    <name type="scientific">Candidatus Thiocaldithrix dubininis</name>
    <dbReference type="NCBI Taxonomy" id="3080823"/>
    <lineage>
        <taxon>Bacteria</taxon>
        <taxon>Pseudomonadati</taxon>
        <taxon>Pseudomonadota</taxon>
        <taxon>Gammaproteobacteria</taxon>
        <taxon>Thiotrichales</taxon>
        <taxon>Thiotrichaceae</taxon>
        <taxon>Candidatus Thiocaldithrix</taxon>
    </lineage>
</organism>
<name>A0AA95KJW3_9GAMM</name>
<reference evidence="1" key="1">
    <citation type="journal article" date="2023" name="Int. J. Mol. Sci.">
        <title>Metagenomics Revealed a New Genus 'Candidatus Thiocaldithrix dubininis' gen. nov., sp. nov. and a New Species 'Candidatus Thiothrix putei' sp. nov. in the Family Thiotrichaceae, Some Members of Which Have Traits of Both Na+- and H+-Motive Energetics.</title>
        <authorList>
            <person name="Ravin N.V."/>
            <person name="Muntyan M.S."/>
            <person name="Smolyakov D.D."/>
            <person name="Rudenko T.S."/>
            <person name="Beletsky A.V."/>
            <person name="Mardanov A.V."/>
            <person name="Grabovich M.Y."/>
        </authorList>
    </citation>
    <scope>NUCLEOTIDE SEQUENCE</scope>
    <source>
        <strain evidence="1">GKL-01</strain>
    </source>
</reference>
<dbReference type="EMBL" id="CP124755">
    <property type="protein sequence ID" value="WGZ90378.1"/>
    <property type="molecule type" value="Genomic_DNA"/>
</dbReference>
<dbReference type="AlphaFoldDB" id="A0AA95KJW3"/>
<proteinExistence type="predicted"/>
<sequence>MTQDIKTLCPSAQPDFEDAVLFAVVGGTAAQPEVAYLDKTYPITEAVLQMAGDLDPTEVFRFAAPCINSECHHFHAAQATCQLAAKVVKLVPLAVNKLAPCAIRQACRWWQQEGVAGCQRCPQVVTLNYAPSDAMREAATTEQTP</sequence>
<dbReference type="Proteomes" id="UP001300672">
    <property type="component" value="Chromosome"/>
</dbReference>
<evidence type="ECO:0000313" key="1">
    <source>
        <dbReference type="EMBL" id="WGZ90378.1"/>
    </source>
</evidence>
<reference evidence="1" key="2">
    <citation type="submission" date="2023-04" db="EMBL/GenBank/DDBJ databases">
        <authorList>
            <person name="Beletskiy A.V."/>
            <person name="Mardanov A.V."/>
            <person name="Ravin N.V."/>
        </authorList>
    </citation>
    <scope>NUCLEOTIDE SEQUENCE</scope>
    <source>
        <strain evidence="1">GKL-01</strain>
    </source>
</reference>
<gene>
    <name evidence="1" type="ORF">QJT80_12930</name>
</gene>